<feature type="compositionally biased region" description="Low complexity" evidence="1">
    <location>
        <begin position="231"/>
        <end position="246"/>
    </location>
</feature>
<evidence type="ECO:0000256" key="2">
    <source>
        <dbReference type="SAM" id="Phobius"/>
    </source>
</evidence>
<evidence type="ECO:0000313" key="4">
    <source>
        <dbReference type="EMBL" id="GLC54394.1"/>
    </source>
</evidence>
<dbReference type="SUPFAM" id="SSF53335">
    <property type="entry name" value="S-adenosyl-L-methionine-dependent methyltransferases"/>
    <property type="match status" value="2"/>
</dbReference>
<comment type="caution">
    <text evidence="4">The sequence shown here is derived from an EMBL/GenBank/DDBJ whole genome shotgun (WGS) entry which is preliminary data.</text>
</comment>
<evidence type="ECO:0000256" key="1">
    <source>
        <dbReference type="SAM" id="MobiDB-lite"/>
    </source>
</evidence>
<keyword evidence="5" id="KW-1185">Reference proteome</keyword>
<feature type="transmembrane region" description="Helical" evidence="2">
    <location>
        <begin position="21"/>
        <end position="43"/>
    </location>
</feature>
<dbReference type="InterPro" id="IPR013216">
    <property type="entry name" value="Methyltransf_11"/>
</dbReference>
<sequence>MSKGVKAFRGLRGALRAGPPSITKGSLAFGGALLFGGTAYFTYRYAKAHVALRDEDTPGDPSASFSVFDKIANKYDEAIGQEEAALWYGMMRKWLLYEAQGDVLEVSVGTGRNFQYYNLDSPSIRSLTFTDVSPQMLLRAEDKFFDELHLGHKHPNVRTTFCLADAHCLVDPTAGRTPQVAAAAGAIPKPPPAEAPQTTPWWAYWRRSKDAAGPGSSAAQHIATAASDAAGTAAPAAATDASEPAAAPGPLPPEMPGLHASGLMNFFRVLMPQSPPESAPSRGAEQGGAAADLGGAAAASAEREGASQTEDAPRGEGCCSCAGATPSCSYAQRCSAGQLESGALLRRFAPGQFDTVVDTFGLCSHEDPVQALKEMARVCKPGGKLLLLEHGRANYDWLNRKLDSSASDHQRKWGCLWNKDILAIVKKAGLRVDKVTRWHFGTSYFIVARPPHQA</sequence>
<feature type="region of interest" description="Disordered" evidence="1">
    <location>
        <begin position="271"/>
        <end position="316"/>
    </location>
</feature>
<dbReference type="Pfam" id="PF08241">
    <property type="entry name" value="Methyltransf_11"/>
    <property type="match status" value="1"/>
</dbReference>
<gene>
    <name evidence="4" type="primary">PLEST005113</name>
    <name evidence="4" type="ORF">PLESTB_000859000</name>
</gene>
<dbReference type="OrthoDB" id="416496at2759"/>
<organism evidence="4 5">
    <name type="scientific">Pleodorina starrii</name>
    <dbReference type="NCBI Taxonomy" id="330485"/>
    <lineage>
        <taxon>Eukaryota</taxon>
        <taxon>Viridiplantae</taxon>
        <taxon>Chlorophyta</taxon>
        <taxon>core chlorophytes</taxon>
        <taxon>Chlorophyceae</taxon>
        <taxon>CS clade</taxon>
        <taxon>Chlamydomonadales</taxon>
        <taxon>Volvocaceae</taxon>
        <taxon>Pleodorina</taxon>
    </lineage>
</organism>
<dbReference type="EMBL" id="BRXU01000010">
    <property type="protein sequence ID" value="GLC54394.1"/>
    <property type="molecule type" value="Genomic_DNA"/>
</dbReference>
<evidence type="ECO:0000313" key="5">
    <source>
        <dbReference type="Proteomes" id="UP001165080"/>
    </source>
</evidence>
<dbReference type="CDD" id="cd02440">
    <property type="entry name" value="AdoMet_MTases"/>
    <property type="match status" value="1"/>
</dbReference>
<feature type="compositionally biased region" description="Low complexity" evidence="1">
    <location>
        <begin position="283"/>
        <end position="300"/>
    </location>
</feature>
<dbReference type="InterPro" id="IPR050508">
    <property type="entry name" value="Methyltransf_Superfamily"/>
</dbReference>
<protein>
    <recommendedName>
        <fullName evidence="3">Methyltransferase type 11 domain-containing protein</fullName>
    </recommendedName>
</protein>
<reference evidence="4 5" key="1">
    <citation type="journal article" date="2023" name="Commun. Biol.">
        <title>Reorganization of the ancestral sex-determining regions during the evolution of trioecy in Pleodorina starrii.</title>
        <authorList>
            <person name="Takahashi K."/>
            <person name="Suzuki S."/>
            <person name="Kawai-Toyooka H."/>
            <person name="Yamamoto K."/>
            <person name="Hamaji T."/>
            <person name="Ootsuki R."/>
            <person name="Yamaguchi H."/>
            <person name="Kawachi M."/>
            <person name="Higashiyama T."/>
            <person name="Nozaki H."/>
        </authorList>
    </citation>
    <scope>NUCLEOTIDE SEQUENCE [LARGE SCALE GENOMIC DNA]</scope>
    <source>
        <strain evidence="4 5">NIES-4479</strain>
    </source>
</reference>
<dbReference type="GO" id="GO:0008757">
    <property type="term" value="F:S-adenosylmethionine-dependent methyltransferase activity"/>
    <property type="evidence" value="ECO:0007669"/>
    <property type="project" value="InterPro"/>
</dbReference>
<name>A0A9W6BLN8_9CHLO</name>
<dbReference type="InterPro" id="IPR029063">
    <property type="entry name" value="SAM-dependent_MTases_sf"/>
</dbReference>
<dbReference type="PANTHER" id="PTHR42912">
    <property type="entry name" value="METHYLTRANSFERASE"/>
    <property type="match status" value="1"/>
</dbReference>
<dbReference type="AlphaFoldDB" id="A0A9W6BLN8"/>
<keyword evidence="2" id="KW-0472">Membrane</keyword>
<dbReference type="Proteomes" id="UP001165080">
    <property type="component" value="Unassembled WGS sequence"/>
</dbReference>
<dbReference type="PANTHER" id="PTHR42912:SF96">
    <property type="entry name" value="METHYLTRANSFERASE DOMAIN-CONTAINING PROTEIN"/>
    <property type="match status" value="1"/>
</dbReference>
<dbReference type="Gene3D" id="3.40.50.150">
    <property type="entry name" value="Vaccinia Virus protein VP39"/>
    <property type="match status" value="2"/>
</dbReference>
<keyword evidence="2" id="KW-1133">Transmembrane helix</keyword>
<proteinExistence type="predicted"/>
<evidence type="ECO:0000259" key="3">
    <source>
        <dbReference type="Pfam" id="PF08241"/>
    </source>
</evidence>
<accession>A0A9W6BLN8</accession>
<feature type="domain" description="Methyltransferase type 11" evidence="3">
    <location>
        <begin position="347"/>
        <end position="386"/>
    </location>
</feature>
<keyword evidence="2" id="KW-0812">Transmembrane</keyword>
<feature type="region of interest" description="Disordered" evidence="1">
    <location>
        <begin position="231"/>
        <end position="258"/>
    </location>
</feature>